<gene>
    <name evidence="1" type="ORF">DSAG12_00423</name>
</gene>
<dbReference type="KEGG" id="psyt:DSAG12_00423"/>
<proteinExistence type="predicted"/>
<dbReference type="EMBL" id="CP042905">
    <property type="protein sequence ID" value="QEE14610.1"/>
    <property type="molecule type" value="Genomic_DNA"/>
</dbReference>
<dbReference type="GeneID" id="41328426"/>
<organism evidence="1 2">
    <name type="scientific">Promethearchaeum syntrophicum</name>
    <dbReference type="NCBI Taxonomy" id="2594042"/>
    <lineage>
        <taxon>Archaea</taxon>
        <taxon>Promethearchaeati</taxon>
        <taxon>Promethearchaeota</taxon>
        <taxon>Promethearchaeia</taxon>
        <taxon>Promethearchaeales</taxon>
        <taxon>Promethearchaeaceae</taxon>
        <taxon>Promethearchaeum</taxon>
    </lineage>
</organism>
<reference evidence="1 2" key="2">
    <citation type="journal article" date="2024" name="Int. J. Syst. Evol. Microbiol.">
        <title>Promethearchaeum syntrophicum gen. nov., sp. nov., an anaerobic, obligately syntrophic archaeon, the first isolate of the lineage 'Asgard' archaea, and proposal of the new archaeal phylum Promethearchaeota phyl. nov. and kingdom Promethearchaeati regn. nov.</title>
        <authorList>
            <person name="Imachi H."/>
            <person name="Nobu M.K."/>
            <person name="Kato S."/>
            <person name="Takaki Y."/>
            <person name="Miyazaki M."/>
            <person name="Miyata M."/>
            <person name="Ogawara M."/>
            <person name="Saito Y."/>
            <person name="Sakai S."/>
            <person name="Tahara Y.O."/>
            <person name="Takano Y."/>
            <person name="Tasumi E."/>
            <person name="Uematsu K."/>
            <person name="Yoshimura T."/>
            <person name="Itoh T."/>
            <person name="Ohkuma M."/>
            <person name="Takai K."/>
        </authorList>
    </citation>
    <scope>NUCLEOTIDE SEQUENCE [LARGE SCALE GENOMIC DNA]</scope>
    <source>
        <strain evidence="1 2">MK-D1</strain>
    </source>
</reference>
<sequence>MTIIETGIIFKEKSLCKVYFKSSKEILGEDERSFLTKTIGVLAKSDFGDKIHKFSMGANKILIKLKDLIVIDEDTKEKSHSPLIIYCIAGKKTDQNQVNKCMDETITQFLAQFSIIDFASKEPNKFSAFNEQLKKNFHEIASRPEDRFKSILF</sequence>
<dbReference type="Proteomes" id="UP000321408">
    <property type="component" value="Chromosome"/>
</dbReference>
<dbReference type="RefSeq" id="WP_147661559.1">
    <property type="nucleotide sequence ID" value="NZ_CP042905.2"/>
</dbReference>
<reference evidence="1 2" key="1">
    <citation type="journal article" date="2020" name="Nature">
        <title>Isolation of an archaeon at the prokaryote-eukaryote interface.</title>
        <authorList>
            <person name="Imachi H."/>
            <person name="Nobu M.K."/>
            <person name="Nakahara N."/>
            <person name="Morono Y."/>
            <person name="Ogawara M."/>
            <person name="Takaki Y."/>
            <person name="Takano Y."/>
            <person name="Uematsu K."/>
            <person name="Ikuta T."/>
            <person name="Ito M."/>
            <person name="Matsui Y."/>
            <person name="Miyazaki M."/>
            <person name="Murata K."/>
            <person name="Saito Y."/>
            <person name="Sakai S."/>
            <person name="Song C."/>
            <person name="Tasumi E."/>
            <person name="Yamanaka Y."/>
            <person name="Yamaguchi T."/>
            <person name="Kamagata Y."/>
            <person name="Tamaki H."/>
            <person name="Takai K."/>
        </authorList>
    </citation>
    <scope>NUCLEOTIDE SEQUENCE [LARGE SCALE GENOMIC DNA]</scope>
    <source>
        <strain evidence="1 2">MK-D1</strain>
    </source>
</reference>
<evidence type="ECO:0000313" key="2">
    <source>
        <dbReference type="Proteomes" id="UP000321408"/>
    </source>
</evidence>
<evidence type="ECO:0000313" key="1">
    <source>
        <dbReference type="EMBL" id="QEE14610.1"/>
    </source>
</evidence>
<keyword evidence="2" id="KW-1185">Reference proteome</keyword>
<protein>
    <submittedName>
        <fullName evidence="1">Uncharacterized protein</fullName>
    </submittedName>
</protein>
<accession>A0A5B9D6Z6</accession>
<name>A0A5B9D6Z6_9ARCH</name>
<dbReference type="AlphaFoldDB" id="A0A5B9D6Z6"/>